<reference evidence="1" key="1">
    <citation type="submission" date="2019-03" db="EMBL/GenBank/DDBJ databases">
        <title>Largest Complete Mitochondrial Genome of a Gymnosperm, Sitka Spruce (Picea sitchensis), Indicates Complex Physical Structure.</title>
        <authorList>
            <person name="Jackman S.D."/>
            <person name="Coombe L."/>
            <person name="Warren R."/>
            <person name="Kirk H."/>
            <person name="Trinh E."/>
            <person name="McLeod T."/>
            <person name="Pleasance S."/>
            <person name="Pandoh P."/>
            <person name="Zhao Y."/>
            <person name="Coope R."/>
            <person name="Bousquet J."/>
            <person name="Bohlmann J.C."/>
            <person name="Jones S.J.M."/>
            <person name="Birol I."/>
        </authorList>
    </citation>
    <scope>NUCLEOTIDE SEQUENCE</scope>
    <source>
        <strain evidence="1">Q903</strain>
    </source>
</reference>
<name>A0A6B9XUF6_PICSI</name>
<proteinExistence type="predicted"/>
<organism evidence="1">
    <name type="scientific">Picea sitchensis</name>
    <name type="common">Sitka spruce</name>
    <name type="synonym">Pinus sitchensis</name>
    <dbReference type="NCBI Taxonomy" id="3332"/>
    <lineage>
        <taxon>Eukaryota</taxon>
        <taxon>Viridiplantae</taxon>
        <taxon>Streptophyta</taxon>
        <taxon>Embryophyta</taxon>
        <taxon>Tracheophyta</taxon>
        <taxon>Spermatophyta</taxon>
        <taxon>Pinopsida</taxon>
        <taxon>Pinidae</taxon>
        <taxon>Conifers I</taxon>
        <taxon>Pinales</taxon>
        <taxon>Pinaceae</taxon>
        <taxon>Picea</taxon>
    </lineage>
</organism>
<protein>
    <submittedName>
        <fullName evidence="1">Uncharacterized protein</fullName>
    </submittedName>
</protein>
<evidence type="ECO:0000313" key="1">
    <source>
        <dbReference type="EMBL" id="QHR89971.1"/>
    </source>
</evidence>
<dbReference type="AlphaFoldDB" id="A0A6B9XUF6"/>
<dbReference type="EMBL" id="MK697699">
    <property type="protein sequence ID" value="QHR89971.1"/>
    <property type="molecule type" value="Genomic_DNA"/>
</dbReference>
<geneLocation type="mitochondrion" evidence="1"/>
<sequence>MLRCLCGYDSFIMIYHIWVCHVPGYALKYRSVMLLTINLE</sequence>
<gene>
    <name evidence="1" type="primary">orf04016</name>
    <name evidence="1" type="ORF">Q903MT_gene3993</name>
</gene>
<keyword evidence="1" id="KW-0496">Mitochondrion</keyword>
<accession>A0A6B9XUF6</accession>